<gene>
    <name evidence="1" type="ORF">ARMSODRAFT_977483</name>
</gene>
<sequence length="352" mass="39274">MAFNIVRHYAHSARPPMNDVGKAPYCSHRLKTAGLGNLLPRKLAPGRPYSGKRLWVERTVGGNTISSRTATFEVWKNDGMTTLTFVFHRSRRFGHGPIALGIDSGRGLEGPELGTNKYGPRCPKENPDRYIYVSSRSVDGMTDIASLKERQTETTHTLNVVSSKRGQTRPDTRCSLEVSIGKVVQLQSPLPKMLFNLFNTMFTAVDFNVNTPQEHARIAECLKELLPTLRKALEQQFTDESELDFVVYDLIEYRAKNNIAALFSNERCLLGVMSWATTGTVANFKARASLHPAPYRALGTNGLPDSIFVHDTFVDSVVEYTIDFVVQLGRGGNFVQHAYSTANIHSYQCSHT</sequence>
<evidence type="ECO:0000313" key="1">
    <source>
        <dbReference type="EMBL" id="PBK66575.1"/>
    </source>
</evidence>
<keyword evidence="2" id="KW-1185">Reference proteome</keyword>
<accession>A0A2H3B6T1</accession>
<dbReference type="Proteomes" id="UP000218334">
    <property type="component" value="Unassembled WGS sequence"/>
</dbReference>
<reference evidence="2" key="1">
    <citation type="journal article" date="2017" name="Nat. Ecol. Evol.">
        <title>Genome expansion and lineage-specific genetic innovations in the forest pathogenic fungi Armillaria.</title>
        <authorList>
            <person name="Sipos G."/>
            <person name="Prasanna A.N."/>
            <person name="Walter M.C."/>
            <person name="O'Connor E."/>
            <person name="Balint B."/>
            <person name="Krizsan K."/>
            <person name="Kiss B."/>
            <person name="Hess J."/>
            <person name="Varga T."/>
            <person name="Slot J."/>
            <person name="Riley R."/>
            <person name="Boka B."/>
            <person name="Rigling D."/>
            <person name="Barry K."/>
            <person name="Lee J."/>
            <person name="Mihaltcheva S."/>
            <person name="LaButti K."/>
            <person name="Lipzen A."/>
            <person name="Waldron R."/>
            <person name="Moloney N.M."/>
            <person name="Sperisen C."/>
            <person name="Kredics L."/>
            <person name="Vagvoelgyi C."/>
            <person name="Patrignani A."/>
            <person name="Fitzpatrick D."/>
            <person name="Nagy I."/>
            <person name="Doyle S."/>
            <person name="Anderson J.B."/>
            <person name="Grigoriev I.V."/>
            <person name="Gueldener U."/>
            <person name="Muensterkoetter M."/>
            <person name="Nagy L.G."/>
        </authorList>
    </citation>
    <scope>NUCLEOTIDE SEQUENCE [LARGE SCALE GENOMIC DNA]</scope>
    <source>
        <strain evidence="2">28-4</strain>
    </source>
</reference>
<protein>
    <submittedName>
        <fullName evidence="1">Uncharacterized protein</fullName>
    </submittedName>
</protein>
<organism evidence="1 2">
    <name type="scientific">Armillaria solidipes</name>
    <dbReference type="NCBI Taxonomy" id="1076256"/>
    <lineage>
        <taxon>Eukaryota</taxon>
        <taxon>Fungi</taxon>
        <taxon>Dikarya</taxon>
        <taxon>Basidiomycota</taxon>
        <taxon>Agaricomycotina</taxon>
        <taxon>Agaricomycetes</taxon>
        <taxon>Agaricomycetidae</taxon>
        <taxon>Agaricales</taxon>
        <taxon>Marasmiineae</taxon>
        <taxon>Physalacriaceae</taxon>
        <taxon>Armillaria</taxon>
    </lineage>
</organism>
<dbReference type="EMBL" id="KZ293440">
    <property type="protein sequence ID" value="PBK66575.1"/>
    <property type="molecule type" value="Genomic_DNA"/>
</dbReference>
<dbReference type="AlphaFoldDB" id="A0A2H3B6T1"/>
<proteinExistence type="predicted"/>
<name>A0A2H3B6T1_9AGAR</name>
<evidence type="ECO:0000313" key="2">
    <source>
        <dbReference type="Proteomes" id="UP000218334"/>
    </source>
</evidence>